<evidence type="ECO:0000313" key="3">
    <source>
        <dbReference type="Proteomes" id="UP000065807"/>
    </source>
</evidence>
<keyword evidence="3" id="KW-1185">Reference proteome</keyword>
<protein>
    <submittedName>
        <fullName evidence="2">Uncharacterized protein</fullName>
    </submittedName>
</protein>
<proteinExistence type="predicted"/>
<gene>
    <name evidence="2" type="ORF">LIP_1396</name>
</gene>
<name>A0A0K2SJR3_LIMPI</name>
<reference evidence="3" key="1">
    <citation type="submission" date="2015-07" db="EMBL/GenBank/DDBJ databases">
        <title>Complete genome sequence and phylogenetic analysis of Limnochorda pilosa.</title>
        <authorList>
            <person name="Watanabe M."/>
            <person name="Kojima H."/>
            <person name="Fukui M."/>
        </authorList>
    </citation>
    <scope>NUCLEOTIDE SEQUENCE [LARGE SCALE GENOMIC DNA]</scope>
    <source>
        <strain evidence="3">HC45</strain>
    </source>
</reference>
<dbReference type="KEGG" id="lpil:LIP_1396"/>
<dbReference type="AlphaFoldDB" id="A0A0K2SJR3"/>
<organism evidence="2 3">
    <name type="scientific">Limnochorda pilosa</name>
    <dbReference type="NCBI Taxonomy" id="1555112"/>
    <lineage>
        <taxon>Bacteria</taxon>
        <taxon>Bacillati</taxon>
        <taxon>Bacillota</taxon>
        <taxon>Limnochordia</taxon>
        <taxon>Limnochordales</taxon>
        <taxon>Limnochordaceae</taxon>
        <taxon>Limnochorda</taxon>
    </lineage>
</organism>
<feature type="region of interest" description="Disordered" evidence="1">
    <location>
        <begin position="72"/>
        <end position="92"/>
    </location>
</feature>
<accession>A0A0K2SJR3</accession>
<evidence type="ECO:0000256" key="1">
    <source>
        <dbReference type="SAM" id="MobiDB-lite"/>
    </source>
</evidence>
<sequence length="92" mass="10141">MIIRRRWAGTFLLRMKRRARTITTALVALMSALIEAMTKAVSKGSLLRTQWGLGSRKGSCPESGLLPFLPTEGSRAGRWSLRPSCPTAPAER</sequence>
<reference evidence="3" key="2">
    <citation type="journal article" date="2016" name="Int. J. Syst. Evol. Microbiol.">
        <title>Complete genome sequence and cell structure of Limnochorda pilosa, a Gram-negative spore-former within the phylum Firmicutes.</title>
        <authorList>
            <person name="Watanabe M."/>
            <person name="Kojima H."/>
            <person name="Fukui M."/>
        </authorList>
    </citation>
    <scope>NUCLEOTIDE SEQUENCE [LARGE SCALE GENOMIC DNA]</scope>
    <source>
        <strain evidence="3">HC45</strain>
    </source>
</reference>
<dbReference type="EMBL" id="AP014924">
    <property type="protein sequence ID" value="BAS27247.1"/>
    <property type="molecule type" value="Genomic_DNA"/>
</dbReference>
<dbReference type="Proteomes" id="UP000065807">
    <property type="component" value="Chromosome"/>
</dbReference>
<evidence type="ECO:0000313" key="2">
    <source>
        <dbReference type="EMBL" id="BAS27247.1"/>
    </source>
</evidence>